<keyword evidence="7" id="KW-0325">Glycoprotein</keyword>
<comment type="similarity">
    <text evidence="2">Belongs to the histidine acid phosphatase family.</text>
</comment>
<dbReference type="KEGG" id="tsr:106552073"/>
<protein>
    <recommendedName>
        <fullName evidence="3">acid phosphatase</fullName>
        <ecNumber evidence="3">3.1.3.2</ecNumber>
    </recommendedName>
</protein>
<dbReference type="Gene3D" id="3.40.50.1240">
    <property type="entry name" value="Phosphoglycerate mutase-like"/>
    <property type="match status" value="1"/>
</dbReference>
<sequence>MSQGHLVDLSRLSMESDLAKMIDFDDVIHNFASLISIVLGEDNLTFKLILAIYRHGDRSPIENYPNGLHSESEWPQGFGQLTKIGMQQQYELGQYIKKRYSDFLSAGYNREEILIQSTEIDRTIMSAQANLAGMFPPIGDQIWNPELLWQPIPVHVLTKASNPKLRYPIFQCPRYIELLKKTIASNEFQEKIRPYEEFIKTIAYYSGYNASVLKNPMNFKIWHVQDTLFCESIHNYTLPEWATEDVMRKLTELTELSLSSLFGIYKREEKARLQGGRILIDRIVNQFYFQSYLKTSLLLAIYYCYFIVVDIGDVPLLQND</sequence>
<evidence type="ECO:0000313" key="9">
    <source>
        <dbReference type="RefSeq" id="XP_013925738.1"/>
    </source>
</evidence>
<dbReference type="Pfam" id="PF00328">
    <property type="entry name" value="His_Phos_2"/>
    <property type="match status" value="1"/>
</dbReference>
<dbReference type="AlphaFoldDB" id="A0A6I9YMV0"/>
<dbReference type="GO" id="GO:0003993">
    <property type="term" value="F:acid phosphatase activity"/>
    <property type="evidence" value="ECO:0007669"/>
    <property type="project" value="UniProtKB-EC"/>
</dbReference>
<dbReference type="PANTHER" id="PTHR11567">
    <property type="entry name" value="ACID PHOSPHATASE-RELATED"/>
    <property type="match status" value="1"/>
</dbReference>
<evidence type="ECO:0000256" key="7">
    <source>
        <dbReference type="ARBA" id="ARBA00023180"/>
    </source>
</evidence>
<name>A0A6I9YMV0_9SAUR</name>
<dbReference type="Proteomes" id="UP000504617">
    <property type="component" value="Unplaced"/>
</dbReference>
<dbReference type="CDD" id="cd07061">
    <property type="entry name" value="HP_HAP_like"/>
    <property type="match status" value="1"/>
</dbReference>
<keyword evidence="4" id="KW-0732">Signal</keyword>
<dbReference type="InterPro" id="IPR050645">
    <property type="entry name" value="Histidine_acid_phosphatase"/>
</dbReference>
<dbReference type="InterPro" id="IPR000560">
    <property type="entry name" value="His_Pase_clade-2"/>
</dbReference>
<keyword evidence="6" id="KW-1015">Disulfide bond</keyword>
<comment type="catalytic activity">
    <reaction evidence="1">
        <text>a phosphate monoester + H2O = an alcohol + phosphate</text>
        <dbReference type="Rhea" id="RHEA:15017"/>
        <dbReference type="ChEBI" id="CHEBI:15377"/>
        <dbReference type="ChEBI" id="CHEBI:30879"/>
        <dbReference type="ChEBI" id="CHEBI:43474"/>
        <dbReference type="ChEBI" id="CHEBI:67140"/>
        <dbReference type="EC" id="3.1.3.2"/>
    </reaction>
</comment>
<dbReference type="GO" id="GO:0005886">
    <property type="term" value="C:plasma membrane"/>
    <property type="evidence" value="ECO:0007669"/>
    <property type="project" value="TreeGrafter"/>
</dbReference>
<dbReference type="RefSeq" id="XP_013925738.1">
    <property type="nucleotide sequence ID" value="XM_014070263.1"/>
</dbReference>
<keyword evidence="8" id="KW-1185">Reference proteome</keyword>
<reference evidence="9" key="1">
    <citation type="submission" date="2025-08" db="UniProtKB">
        <authorList>
            <consortium name="RefSeq"/>
        </authorList>
    </citation>
    <scope>IDENTIFICATION</scope>
    <source>
        <tissue evidence="9">Skeletal muscle</tissue>
    </source>
</reference>
<proteinExistence type="inferred from homology"/>
<dbReference type="EC" id="3.1.3.2" evidence="3"/>
<evidence type="ECO:0000256" key="6">
    <source>
        <dbReference type="ARBA" id="ARBA00023157"/>
    </source>
</evidence>
<dbReference type="SUPFAM" id="SSF53254">
    <property type="entry name" value="Phosphoglycerate mutase-like"/>
    <property type="match status" value="1"/>
</dbReference>
<evidence type="ECO:0000256" key="3">
    <source>
        <dbReference type="ARBA" id="ARBA00012646"/>
    </source>
</evidence>
<evidence type="ECO:0000256" key="2">
    <source>
        <dbReference type="ARBA" id="ARBA00005375"/>
    </source>
</evidence>
<keyword evidence="5" id="KW-0378">Hydrolase</keyword>
<dbReference type="PANTHER" id="PTHR11567:SF211">
    <property type="entry name" value="PROSTATIC ACID PHOSPHATASE"/>
    <property type="match status" value="1"/>
</dbReference>
<gene>
    <name evidence="9" type="primary">LOC106552073</name>
</gene>
<evidence type="ECO:0000313" key="8">
    <source>
        <dbReference type="Proteomes" id="UP000504617"/>
    </source>
</evidence>
<dbReference type="InterPro" id="IPR029033">
    <property type="entry name" value="His_PPase_superfam"/>
</dbReference>
<evidence type="ECO:0000256" key="5">
    <source>
        <dbReference type="ARBA" id="ARBA00022801"/>
    </source>
</evidence>
<dbReference type="GeneID" id="106552073"/>
<organism evidence="8 9">
    <name type="scientific">Thamnophis sirtalis</name>
    <dbReference type="NCBI Taxonomy" id="35019"/>
    <lineage>
        <taxon>Eukaryota</taxon>
        <taxon>Metazoa</taxon>
        <taxon>Chordata</taxon>
        <taxon>Craniata</taxon>
        <taxon>Vertebrata</taxon>
        <taxon>Euteleostomi</taxon>
        <taxon>Lepidosauria</taxon>
        <taxon>Squamata</taxon>
        <taxon>Bifurcata</taxon>
        <taxon>Unidentata</taxon>
        <taxon>Episquamata</taxon>
        <taxon>Toxicofera</taxon>
        <taxon>Serpentes</taxon>
        <taxon>Colubroidea</taxon>
        <taxon>Colubridae</taxon>
        <taxon>Natricinae</taxon>
        <taxon>Thamnophis</taxon>
    </lineage>
</organism>
<dbReference type="OrthoDB" id="258392at2759"/>
<evidence type="ECO:0000256" key="1">
    <source>
        <dbReference type="ARBA" id="ARBA00000032"/>
    </source>
</evidence>
<feature type="non-terminal residue" evidence="9">
    <location>
        <position position="320"/>
    </location>
</feature>
<accession>A0A6I9YMV0</accession>
<evidence type="ECO:0000256" key="4">
    <source>
        <dbReference type="ARBA" id="ARBA00022729"/>
    </source>
</evidence>